<dbReference type="Proteomes" id="UP000249915">
    <property type="component" value="Unassembled WGS sequence"/>
</dbReference>
<dbReference type="RefSeq" id="WP_112281422.1">
    <property type="nucleotide sequence ID" value="NZ_MASW01000002.1"/>
</dbReference>
<comment type="caution">
    <text evidence="1">The sequence shown here is derived from an EMBL/GenBank/DDBJ whole genome shotgun (WGS) entry which is preliminary data.</text>
</comment>
<dbReference type="AlphaFoldDB" id="A0A2V4AZX0"/>
<organism evidence="1 2">
    <name type="scientific">Prauserella muralis</name>
    <dbReference type="NCBI Taxonomy" id="588067"/>
    <lineage>
        <taxon>Bacteria</taxon>
        <taxon>Bacillati</taxon>
        <taxon>Actinomycetota</taxon>
        <taxon>Actinomycetes</taxon>
        <taxon>Pseudonocardiales</taxon>
        <taxon>Pseudonocardiaceae</taxon>
        <taxon>Prauserella</taxon>
    </lineage>
</organism>
<protein>
    <submittedName>
        <fullName evidence="1">Uncharacterized protein</fullName>
    </submittedName>
</protein>
<proteinExistence type="predicted"/>
<gene>
    <name evidence="1" type="ORF">BAY60_13385</name>
</gene>
<reference evidence="1 2" key="1">
    <citation type="submission" date="2016-07" db="EMBL/GenBank/DDBJ databases">
        <title>Draft genome sequence of Prauserella muralis DSM 45305, isolated from a mould-covered wall in an indoor environment.</title>
        <authorList>
            <person name="Ruckert C."/>
            <person name="Albersmeier A."/>
            <person name="Jiang C.-L."/>
            <person name="Jiang Y."/>
            <person name="Kalinowski J."/>
            <person name="Schneider O."/>
            <person name="Winkler A."/>
            <person name="Zotchev S.B."/>
        </authorList>
    </citation>
    <scope>NUCLEOTIDE SEQUENCE [LARGE SCALE GENOMIC DNA]</scope>
    <source>
        <strain evidence="1 2">DSM 45305</strain>
    </source>
</reference>
<accession>A0A2V4AZX0</accession>
<sequence>MNLQLTAPVITLGDYQVRKVKGTCWDGQYVAYRTSDQDIISVHGSKPAAFAKIADLDCGIEKATPVAERLAKLATVPAETLTAYLATLDPYSDWRTVRDIKAELARR</sequence>
<dbReference type="EMBL" id="MASW01000002">
    <property type="protein sequence ID" value="PXY27422.1"/>
    <property type="molecule type" value="Genomic_DNA"/>
</dbReference>
<evidence type="ECO:0000313" key="2">
    <source>
        <dbReference type="Proteomes" id="UP000249915"/>
    </source>
</evidence>
<evidence type="ECO:0000313" key="1">
    <source>
        <dbReference type="EMBL" id="PXY27422.1"/>
    </source>
</evidence>
<keyword evidence="2" id="KW-1185">Reference proteome</keyword>
<name>A0A2V4AZX0_9PSEU</name>